<evidence type="ECO:0000256" key="6">
    <source>
        <dbReference type="ARBA" id="ARBA00022989"/>
    </source>
</evidence>
<feature type="compositionally biased region" description="Low complexity" evidence="8">
    <location>
        <begin position="1304"/>
        <end position="1315"/>
    </location>
</feature>
<feature type="compositionally biased region" description="Low complexity" evidence="8">
    <location>
        <begin position="1639"/>
        <end position="1668"/>
    </location>
</feature>
<dbReference type="Gene3D" id="1.20.81.30">
    <property type="entry name" value="Type II secretion system (T2SS), domain F"/>
    <property type="match status" value="1"/>
</dbReference>
<evidence type="ECO:0000256" key="1">
    <source>
        <dbReference type="ARBA" id="ARBA00004429"/>
    </source>
</evidence>
<dbReference type="InterPro" id="IPR003004">
    <property type="entry name" value="GspF/PilC"/>
</dbReference>
<keyword evidence="3" id="KW-1003">Cell membrane</keyword>
<sequence>MPGGSAPAWAAARTRALLAARCLSVASARGVALVLAAPAAACAAPAAVVCAAPAAVVRPAPAVVVCAAPAAVACAAPADAVEVARDGTASRNGSRPSLAAGAACISGTRAGAVAGGAAGSGARSKASPLSARRSGSGSGDGRGVRLAAGGGGGSRLNDGSKSRLSSRLGAAASGAGDCAADAGDVDTAGAASVSARISSNSWDGLSTSGSDGIGGWQRVRLVIGLARQQVAVILVVAVHAGVLDHDRPDEDHQLGLGAAFVTVREQVADHRHRGQHRDAVLEVVHAVLHQAAHHGDLAARHLHQRFQLARLDHRHAALHAGRGQRRIGIVDVRDDAGDGGAHVDGHFVVVRNLRRHAHDKPHRHRFQLGLVHGLRNRRAGAAQHGRRDLDREEHVVVHDLEQRGLVVHHADFRAGQDLDLAERFQQLDGRLQVAQLAGRIEVIERKRAGRRAHVDAAGQAVGAAHALAELDAAARHAGPVDALLVVITEFHFQHGRFDQHLPLGGTEHDVEEFADFFVLARGGAHGNQAALGIDDHGIGGGIAGAAKGAAAVERRWLLGLRTLRALARLLARLAALLRRWRRGQRIDQAVVDGGRAQHVADIFFQAVPEIIVRAVRDHGGRVVAGVAGGVAGRVAGPGRAGRARNLGGADRVGRAAAATGGGNLGGDVHAAAGAAGDVDVVDLVIAPLGRIGVWSSALSVTLPSMLGWTSTLRPASRASANSSDCTGTLCTTHQTRDGDRARGKPLPPARQRPVAVKRRLGNRQPGVLGADHHGVVGKRGQQRLVGQNVNPAHDTFGRVRNQPHRLRAEHGRAVVSGRSQPERQEFGHQFRRHGRHVETVGDAFLQLAHAGQGQVLVQFRLAEQHDLQQLAAGRFQVGQEPDRFQRVERHGLRFLDQQHHVPALAMAADQMRMQRALHFIDAVAARGQAQLGGNRVLHGHRIEVGVDQVNHFDMRRQLAFQHAAQHGLAGAHFAGDLDDALAVAHRVQQRRQNLAARIAGIEKRRVGRDAERGFAQAEVFLRAAVGRGAGKPDRAVVQDGHAVAQLVDVGQRVRRQKQGAARAAGGQAQLLGHALGIAAHGFGQRGGIEVERGQHGVHGGPVVRQSLQGQQVLEEVGAGQVIRRGEAFGQKAQRRAAGRAVVGLAENGDGAAVERTEIEQAFDQAGLAGAVDAHQAETLAWLQRQRGSGVAGRKRNHTVAYSYAECDMVSSFFIANVTFSSRMFASCREASSMALPTSQYSLSRSGYGKAGESQAGGNPGAAKAALGRATGPGPDGTETQRAQAGPCVCRERLHRSAVAGNAGAAVPRAGAGRPPWHAAGGHVRPDRPVCVRRDFAHRQADHRTGRGQRDRSAGRDRPHLPPHGRYLRPGARAGTGYRRRLGGLRRAGRQPEPGRSADRQAAAIGVRRCGAGARVRHPHRAAGRPAADPVPHRRRAAPADRNRYQDRAVAGAALKADVGPRHFRKTPAAGWPLCRTRAPAAHRRAYFHHAHPAWRIGGDALAEPGRHRAAARRHRHAARAGGEIPRHRAAPQRAGAGDGADRQRQDHHLVLRAGRAQFGGKKADHGGRPGGIPAGRHQPGAGQRQDRPQFCPRAALGAAAGPGHRAGGRDARPGNRADRPARRHDRSPGALDAAHQRCGQHAAAADGHGRAALHGGQFAAGRAGPAPDGGRDAAPPRRATGGAGPHDHHGSHAHQQPAVQHGRDADRDRRHAKTRGRRRRGLVGQAAGKESDVDGRAAVQPPAVHPAQIGRAHHARAGRAAGVGRQQIVRQGDQGFARVARLGPRTVGGHAPPSGRVFAILPVDGTGGRDDGPAGRGVPVPVRPPGIRPRHARARQNRAALSELCRVCHDRGHGGGEHLCDTGVRGGVCQAQCGAAVDDPHPDRHVQFHRTLLARDGGRHGGRSIITKATLARFARSFALSSRSGVPIVQALTVVSQTVDNAYLSARVEQMRDGVERGDSILRTAAAAGVFTPVVLQMIAVGEESGAIDDLMDEVAQMYEREVDYELKTLSSQIEPILIVFLGIMVLILALGIFLPIWDLGKAALRH</sequence>
<protein>
    <recommendedName>
        <fullName evidence="11">Type II secretion system protein GspF domain-containing protein</fullName>
    </recommendedName>
</protein>
<evidence type="ECO:0000256" key="9">
    <source>
        <dbReference type="SAM" id="Phobius"/>
    </source>
</evidence>
<feature type="compositionally biased region" description="Basic and acidic residues" evidence="8">
    <location>
        <begin position="1539"/>
        <end position="1549"/>
    </location>
</feature>
<dbReference type="InterPro" id="IPR042094">
    <property type="entry name" value="T2SS_GspF_sf"/>
</dbReference>
<accession>A0A699GE50</accession>
<feature type="region of interest" description="Disordered" evidence="8">
    <location>
        <begin position="1517"/>
        <end position="1765"/>
    </location>
</feature>
<feature type="chain" id="PRO_5025541826" description="Type II secretion system protein GspF domain-containing protein" evidence="10">
    <location>
        <begin position="29"/>
        <end position="2047"/>
    </location>
</feature>
<evidence type="ECO:0000256" key="4">
    <source>
        <dbReference type="ARBA" id="ARBA00022519"/>
    </source>
</evidence>
<dbReference type="EMBL" id="BKCJ010000002">
    <property type="protein sequence ID" value="GEU28193.1"/>
    <property type="molecule type" value="Genomic_DNA"/>
</dbReference>
<evidence type="ECO:0000259" key="11">
    <source>
        <dbReference type="Pfam" id="PF00482"/>
    </source>
</evidence>
<feature type="region of interest" description="Disordered" evidence="8">
    <location>
        <begin position="717"/>
        <end position="752"/>
    </location>
</feature>
<feature type="compositionally biased region" description="Basic and acidic residues" evidence="8">
    <location>
        <begin position="1607"/>
        <end position="1620"/>
    </location>
</feature>
<reference evidence="12" key="1">
    <citation type="journal article" date="2019" name="Sci. Rep.">
        <title>Draft genome of Tanacetum cinerariifolium, the natural source of mosquito coil.</title>
        <authorList>
            <person name="Yamashiro T."/>
            <person name="Shiraishi A."/>
            <person name="Satake H."/>
            <person name="Nakayama K."/>
        </authorList>
    </citation>
    <scope>NUCLEOTIDE SEQUENCE</scope>
</reference>
<evidence type="ECO:0000256" key="10">
    <source>
        <dbReference type="SAM" id="SignalP"/>
    </source>
</evidence>
<feature type="region of interest" description="Disordered" evidence="8">
    <location>
        <begin position="1805"/>
        <end position="1832"/>
    </location>
</feature>
<feature type="compositionally biased region" description="Low complexity" evidence="8">
    <location>
        <begin position="120"/>
        <end position="135"/>
    </location>
</feature>
<keyword evidence="10" id="KW-0732">Signal</keyword>
<evidence type="ECO:0000256" key="2">
    <source>
        <dbReference type="ARBA" id="ARBA00005745"/>
    </source>
</evidence>
<feature type="signal peptide" evidence="10">
    <location>
        <begin position="1"/>
        <end position="28"/>
    </location>
</feature>
<dbReference type="FunFam" id="1.20.81.30:FF:000001">
    <property type="entry name" value="Type II secretion system protein F"/>
    <property type="match status" value="1"/>
</dbReference>
<dbReference type="Pfam" id="PF00482">
    <property type="entry name" value="T2SSF"/>
    <property type="match status" value="1"/>
</dbReference>
<feature type="transmembrane region" description="Helical" evidence="9">
    <location>
        <begin position="2017"/>
        <end position="2038"/>
    </location>
</feature>
<keyword evidence="6 9" id="KW-1133">Transmembrane helix</keyword>
<organism evidence="12">
    <name type="scientific">Tanacetum cinerariifolium</name>
    <name type="common">Dalmatian daisy</name>
    <name type="synonym">Chrysanthemum cinerariifolium</name>
    <dbReference type="NCBI Taxonomy" id="118510"/>
    <lineage>
        <taxon>Eukaryota</taxon>
        <taxon>Viridiplantae</taxon>
        <taxon>Streptophyta</taxon>
        <taxon>Embryophyta</taxon>
        <taxon>Tracheophyta</taxon>
        <taxon>Spermatophyta</taxon>
        <taxon>Magnoliopsida</taxon>
        <taxon>eudicotyledons</taxon>
        <taxon>Gunneridae</taxon>
        <taxon>Pentapetalae</taxon>
        <taxon>asterids</taxon>
        <taxon>campanulids</taxon>
        <taxon>Asterales</taxon>
        <taxon>Asteraceae</taxon>
        <taxon>Asteroideae</taxon>
        <taxon>Anthemideae</taxon>
        <taxon>Anthemidinae</taxon>
        <taxon>Tanacetum</taxon>
    </lineage>
</organism>
<proteinExistence type="inferred from homology"/>
<evidence type="ECO:0000256" key="7">
    <source>
        <dbReference type="ARBA" id="ARBA00023136"/>
    </source>
</evidence>
<comment type="subcellular location">
    <subcellularLocation>
        <location evidence="1">Cell inner membrane</location>
        <topology evidence="1">Multi-pass membrane protein</topology>
    </subcellularLocation>
</comment>
<feature type="region of interest" description="Disordered" evidence="8">
    <location>
        <begin position="115"/>
        <end position="162"/>
    </location>
</feature>
<feature type="region of interest" description="Disordered" evidence="8">
    <location>
        <begin position="1304"/>
        <end position="1379"/>
    </location>
</feature>
<feature type="compositionally biased region" description="Low complexity" evidence="8">
    <location>
        <begin position="1592"/>
        <end position="1603"/>
    </location>
</feature>
<feature type="region of interest" description="Disordered" evidence="8">
    <location>
        <begin position="1412"/>
        <end position="1442"/>
    </location>
</feature>
<feature type="compositionally biased region" description="Low complexity" evidence="8">
    <location>
        <begin position="1737"/>
        <end position="1750"/>
    </location>
</feature>
<feature type="compositionally biased region" description="Polar residues" evidence="8">
    <location>
        <begin position="717"/>
        <end position="733"/>
    </location>
</feature>
<evidence type="ECO:0000256" key="5">
    <source>
        <dbReference type="ARBA" id="ARBA00022692"/>
    </source>
</evidence>
<dbReference type="PANTHER" id="PTHR30012">
    <property type="entry name" value="GENERAL SECRETION PATHWAY PROTEIN"/>
    <property type="match status" value="1"/>
</dbReference>
<keyword evidence="4" id="KW-0997">Cell inner membrane</keyword>
<feature type="domain" description="Type II secretion system protein GspF" evidence="11">
    <location>
        <begin position="1914"/>
        <end position="2036"/>
    </location>
</feature>
<keyword evidence="5 9" id="KW-0812">Transmembrane</keyword>
<dbReference type="PANTHER" id="PTHR30012:SF4">
    <property type="entry name" value="MSHA BIOGENESIS PROTEIN MSHG"/>
    <property type="match status" value="1"/>
</dbReference>
<feature type="region of interest" description="Disordered" evidence="8">
    <location>
        <begin position="1244"/>
        <end position="1284"/>
    </location>
</feature>
<feature type="compositionally biased region" description="Basic and acidic residues" evidence="8">
    <location>
        <begin position="1323"/>
        <end position="1359"/>
    </location>
</feature>
<evidence type="ECO:0000313" key="12">
    <source>
        <dbReference type="EMBL" id="GEU28193.1"/>
    </source>
</evidence>
<dbReference type="GO" id="GO:0005886">
    <property type="term" value="C:plasma membrane"/>
    <property type="evidence" value="ECO:0007669"/>
    <property type="project" value="UniProtKB-SubCell"/>
</dbReference>
<dbReference type="InterPro" id="IPR018076">
    <property type="entry name" value="T2SS_GspF_dom"/>
</dbReference>
<name>A0A699GE50_TANCI</name>
<comment type="similarity">
    <text evidence="2">Belongs to the GSP F family.</text>
</comment>
<keyword evidence="7 9" id="KW-0472">Membrane</keyword>
<comment type="caution">
    <text evidence="12">The sequence shown here is derived from an EMBL/GenBank/DDBJ whole genome shotgun (WGS) entry which is preliminary data.</text>
</comment>
<evidence type="ECO:0000256" key="3">
    <source>
        <dbReference type="ARBA" id="ARBA00022475"/>
    </source>
</evidence>
<feature type="compositionally biased region" description="Basic residues" evidence="8">
    <location>
        <begin position="1710"/>
        <end position="1721"/>
    </location>
</feature>
<gene>
    <name evidence="12" type="ORF">Tci_000171</name>
</gene>
<evidence type="ECO:0000256" key="8">
    <source>
        <dbReference type="SAM" id="MobiDB-lite"/>
    </source>
</evidence>